<keyword evidence="4" id="KW-1185">Reference proteome</keyword>
<protein>
    <submittedName>
        <fullName evidence="3">Uncharacterized protein</fullName>
    </submittedName>
</protein>
<feature type="compositionally biased region" description="Basic and acidic residues" evidence="1">
    <location>
        <begin position="62"/>
        <end position="90"/>
    </location>
</feature>
<evidence type="ECO:0000313" key="3">
    <source>
        <dbReference type="EMBL" id="EHN11064.1"/>
    </source>
</evidence>
<reference evidence="3 4" key="1">
    <citation type="journal article" date="2013" name="Biodegradation">
        <title>Quantitative proteomic analysis of ibuprofen-degrading Patulibacter sp. strain I11.</title>
        <authorList>
            <person name="Almeida B."/>
            <person name="Kjeldal H."/>
            <person name="Lolas I."/>
            <person name="Knudsen A.D."/>
            <person name="Carvalho G."/>
            <person name="Nielsen K.L."/>
            <person name="Barreto Crespo M.T."/>
            <person name="Stensballe A."/>
            <person name="Nielsen J.L."/>
        </authorList>
    </citation>
    <scope>NUCLEOTIDE SEQUENCE [LARGE SCALE GENOMIC DNA]</scope>
    <source>
        <strain evidence="3 4">I11</strain>
    </source>
</reference>
<organism evidence="3 4">
    <name type="scientific">Patulibacter medicamentivorans</name>
    <dbReference type="NCBI Taxonomy" id="1097667"/>
    <lineage>
        <taxon>Bacteria</taxon>
        <taxon>Bacillati</taxon>
        <taxon>Actinomycetota</taxon>
        <taxon>Thermoleophilia</taxon>
        <taxon>Solirubrobacterales</taxon>
        <taxon>Patulibacteraceae</taxon>
        <taxon>Patulibacter</taxon>
    </lineage>
</organism>
<feature type="transmembrane region" description="Helical" evidence="2">
    <location>
        <begin position="6"/>
        <end position="23"/>
    </location>
</feature>
<evidence type="ECO:0000313" key="4">
    <source>
        <dbReference type="Proteomes" id="UP000005143"/>
    </source>
</evidence>
<feature type="region of interest" description="Disordered" evidence="1">
    <location>
        <begin position="52"/>
        <end position="90"/>
    </location>
</feature>
<keyword evidence="2" id="KW-0472">Membrane</keyword>
<keyword evidence="2" id="KW-1133">Transmembrane helix</keyword>
<evidence type="ECO:0000256" key="2">
    <source>
        <dbReference type="SAM" id="Phobius"/>
    </source>
</evidence>
<feature type="transmembrane region" description="Helical" evidence="2">
    <location>
        <begin position="30"/>
        <end position="51"/>
    </location>
</feature>
<gene>
    <name evidence="3" type="ORF">PAI11_20710</name>
</gene>
<keyword evidence="2" id="KW-0812">Transmembrane</keyword>
<dbReference type="EMBL" id="AGUD01000186">
    <property type="protein sequence ID" value="EHN11064.1"/>
    <property type="molecule type" value="Genomic_DNA"/>
</dbReference>
<dbReference type="AlphaFoldDB" id="H0E5I0"/>
<sequence>MSASLVVVLMALAMIVAVVGHLIKIRGVVVAGLALLFVATFAMVVGGFGAWRDSPGPAPDPLRGDDRRLPPNESIGDARRQQQQRRDGQR</sequence>
<name>H0E5I0_9ACTN</name>
<evidence type="ECO:0000256" key="1">
    <source>
        <dbReference type="SAM" id="MobiDB-lite"/>
    </source>
</evidence>
<accession>H0E5I0</accession>
<comment type="caution">
    <text evidence="3">The sequence shown here is derived from an EMBL/GenBank/DDBJ whole genome shotgun (WGS) entry which is preliminary data.</text>
</comment>
<proteinExistence type="predicted"/>
<dbReference type="Proteomes" id="UP000005143">
    <property type="component" value="Unassembled WGS sequence"/>
</dbReference>